<gene>
    <name evidence="1" type="ORF">OCTVUL_1B010742</name>
</gene>
<dbReference type="EMBL" id="OX597832">
    <property type="protein sequence ID" value="CAI9736641.1"/>
    <property type="molecule type" value="Genomic_DNA"/>
</dbReference>
<protein>
    <submittedName>
        <fullName evidence="1">Uncharacterized protein</fullName>
    </submittedName>
</protein>
<organism evidence="1 2">
    <name type="scientific">Octopus vulgaris</name>
    <name type="common">Common octopus</name>
    <dbReference type="NCBI Taxonomy" id="6645"/>
    <lineage>
        <taxon>Eukaryota</taxon>
        <taxon>Metazoa</taxon>
        <taxon>Spiralia</taxon>
        <taxon>Lophotrochozoa</taxon>
        <taxon>Mollusca</taxon>
        <taxon>Cephalopoda</taxon>
        <taxon>Coleoidea</taxon>
        <taxon>Octopodiformes</taxon>
        <taxon>Octopoda</taxon>
        <taxon>Incirrata</taxon>
        <taxon>Octopodidae</taxon>
        <taxon>Octopus</taxon>
    </lineage>
</organism>
<name>A0AA36FF22_OCTVU</name>
<dbReference type="Proteomes" id="UP001162480">
    <property type="component" value="Chromosome 19"/>
</dbReference>
<evidence type="ECO:0000313" key="2">
    <source>
        <dbReference type="Proteomes" id="UP001162480"/>
    </source>
</evidence>
<sequence length="179" mass="20393">MLIPPHNVSSGMFKTIGGFKIQRFAEQNTKSTTPFRESSVSCRKVTTPPKSFNGTLLKEKIAIFHKWVENFKELLNRINSKHPKSLKEIPDLSILTELDNPITFNEVQQAICGLKKPEIFQRRWDLRGKLYLTSENTPILSQSTSARETVQNAATVGEISLLDNASKIFSRIFLRLLLF</sequence>
<reference evidence="1" key="1">
    <citation type="submission" date="2023-08" db="EMBL/GenBank/DDBJ databases">
        <authorList>
            <person name="Alioto T."/>
            <person name="Alioto T."/>
            <person name="Gomez Garrido J."/>
        </authorList>
    </citation>
    <scope>NUCLEOTIDE SEQUENCE</scope>
</reference>
<keyword evidence="2" id="KW-1185">Reference proteome</keyword>
<dbReference type="AlphaFoldDB" id="A0AA36FF22"/>
<accession>A0AA36FF22</accession>
<evidence type="ECO:0000313" key="1">
    <source>
        <dbReference type="EMBL" id="CAI9736641.1"/>
    </source>
</evidence>
<proteinExistence type="predicted"/>